<organism evidence="1 2">
    <name type="scientific">Reichenbachiella agariperforans</name>
    <dbReference type="NCBI Taxonomy" id="156994"/>
    <lineage>
        <taxon>Bacteria</taxon>
        <taxon>Pseudomonadati</taxon>
        <taxon>Bacteroidota</taxon>
        <taxon>Cytophagia</taxon>
        <taxon>Cytophagales</taxon>
        <taxon>Reichenbachiellaceae</taxon>
        <taxon>Reichenbachiella</taxon>
    </lineage>
</organism>
<dbReference type="SUPFAM" id="SSF53448">
    <property type="entry name" value="Nucleotide-diphospho-sugar transferases"/>
    <property type="match status" value="1"/>
</dbReference>
<protein>
    <submittedName>
        <fullName evidence="1">Glycosyltransferase like family 2</fullName>
    </submittedName>
</protein>
<accession>A0A1M6KR36</accession>
<evidence type="ECO:0000313" key="1">
    <source>
        <dbReference type="EMBL" id="SHJ61397.1"/>
    </source>
</evidence>
<dbReference type="GO" id="GO:0016740">
    <property type="term" value="F:transferase activity"/>
    <property type="evidence" value="ECO:0007669"/>
    <property type="project" value="UniProtKB-KW"/>
</dbReference>
<proteinExistence type="predicted"/>
<evidence type="ECO:0000313" key="2">
    <source>
        <dbReference type="Proteomes" id="UP000184474"/>
    </source>
</evidence>
<reference evidence="2" key="1">
    <citation type="submission" date="2016-11" db="EMBL/GenBank/DDBJ databases">
        <authorList>
            <person name="Varghese N."/>
            <person name="Submissions S."/>
        </authorList>
    </citation>
    <scope>NUCLEOTIDE SEQUENCE [LARGE SCALE GENOMIC DNA]</scope>
    <source>
        <strain evidence="2">DSM 26134</strain>
    </source>
</reference>
<name>A0A1M6KR36_REIAG</name>
<sequence length="413" mass="47603">MSHIYLTRYAYPERCLDVDWHAENPEIIVVLPAHNEPDLIRSLAALEDCACSAAVSVIVMVNASAKASDQVKELNHKSYNEACQWSVNRKHNYHFIINNELPAKHAGVGLARKIGMDEAARAFDMIDKDGVILCFDADSVCEPNLLEEVLHLFSDPKVNGCSIHYEHPMSGDLDQMQYEGIINYELHLRYYIDALRFAGFPYAFQTIGSSMAARSSVYMKQGGMNRRKAGEDFYFLHKIIPLGGFYNLNTTTIYPSARVSDRVPFGTGKAIGDWMEDRLEHYMTYAPQTFLDLKQFLEQVSSCYEMTESEWGSFYDSLPNSIRSFVYKVEFMDKMKEIKVHATNHALFERRFYQWFDGFKMLKYVHHARDQFYPNTLISDAVEWLFDVLDLDSSQNALRDKLGVIRAFDRKQP</sequence>
<dbReference type="Proteomes" id="UP000184474">
    <property type="component" value="Unassembled WGS sequence"/>
</dbReference>
<dbReference type="EMBL" id="FRAA01000001">
    <property type="protein sequence ID" value="SHJ61397.1"/>
    <property type="molecule type" value="Genomic_DNA"/>
</dbReference>
<gene>
    <name evidence="1" type="ORF">SAMN04488028_101676</name>
</gene>
<keyword evidence="2" id="KW-1185">Reference proteome</keyword>
<dbReference type="STRING" id="156994.SAMN04488028_101676"/>
<dbReference type="AlphaFoldDB" id="A0A1M6KR36"/>
<dbReference type="InterPro" id="IPR029044">
    <property type="entry name" value="Nucleotide-diphossugar_trans"/>
</dbReference>
<dbReference type="Gene3D" id="3.90.550.10">
    <property type="entry name" value="Spore Coat Polysaccharide Biosynthesis Protein SpsA, Chain A"/>
    <property type="match status" value="1"/>
</dbReference>
<keyword evidence="1" id="KW-0808">Transferase</keyword>
<dbReference type="RefSeq" id="WP_139280877.1">
    <property type="nucleotide sequence ID" value="NZ_FRAA01000001.1"/>
</dbReference>